<evidence type="ECO:0000313" key="2">
    <source>
        <dbReference type="Proteomes" id="UP000327013"/>
    </source>
</evidence>
<dbReference type="GO" id="GO:0032299">
    <property type="term" value="C:ribonuclease H2 complex"/>
    <property type="evidence" value="ECO:0007669"/>
    <property type="project" value="InterPro"/>
</dbReference>
<evidence type="ECO:0000313" key="1">
    <source>
        <dbReference type="EMBL" id="KAE8076162.1"/>
    </source>
</evidence>
<keyword evidence="2" id="KW-1185">Reference proteome</keyword>
<organism evidence="1 2">
    <name type="scientific">Carpinus fangiana</name>
    <dbReference type="NCBI Taxonomy" id="176857"/>
    <lineage>
        <taxon>Eukaryota</taxon>
        <taxon>Viridiplantae</taxon>
        <taxon>Streptophyta</taxon>
        <taxon>Embryophyta</taxon>
        <taxon>Tracheophyta</taxon>
        <taxon>Spermatophyta</taxon>
        <taxon>Magnoliopsida</taxon>
        <taxon>eudicotyledons</taxon>
        <taxon>Gunneridae</taxon>
        <taxon>Pentapetalae</taxon>
        <taxon>rosids</taxon>
        <taxon>fabids</taxon>
        <taxon>Fagales</taxon>
        <taxon>Betulaceae</taxon>
        <taxon>Carpinus</taxon>
    </lineage>
</organism>
<dbReference type="Gene3D" id="2.40.128.680">
    <property type="match status" value="1"/>
</dbReference>
<dbReference type="Pfam" id="PF08615">
    <property type="entry name" value="RNase_H2_suC"/>
    <property type="match status" value="1"/>
</dbReference>
<protein>
    <submittedName>
        <fullName evidence="1">Uncharacterized protein</fullName>
    </submittedName>
</protein>
<proteinExistence type="predicted"/>
<dbReference type="AlphaFoldDB" id="A0A5N6RB91"/>
<reference evidence="1 2" key="1">
    <citation type="submission" date="2019-06" db="EMBL/GenBank/DDBJ databases">
        <title>A chromosomal-level reference genome of Carpinus fangiana (Coryloideae, Betulaceae).</title>
        <authorList>
            <person name="Yang X."/>
            <person name="Wang Z."/>
            <person name="Zhang L."/>
            <person name="Hao G."/>
            <person name="Liu J."/>
            <person name="Yang Y."/>
        </authorList>
    </citation>
    <scope>NUCLEOTIDE SEQUENCE [LARGE SCALE GENOMIC DNA]</scope>
    <source>
        <strain evidence="1">Cfa_2016G</strain>
        <tissue evidence="1">Leaf</tissue>
    </source>
</reference>
<dbReference type="GO" id="GO:0006401">
    <property type="term" value="P:RNA catabolic process"/>
    <property type="evidence" value="ECO:0007669"/>
    <property type="project" value="InterPro"/>
</dbReference>
<dbReference type="EMBL" id="CM017326">
    <property type="protein sequence ID" value="KAE8076162.1"/>
    <property type="molecule type" value="Genomic_DNA"/>
</dbReference>
<sequence>MMHEKSTIIDPRQSEGGANLVDLGRIEVEGLELQEAYFRGRKLQGMAIPIPQGYSGL</sequence>
<dbReference type="Proteomes" id="UP000327013">
    <property type="component" value="Chromosome 6"/>
</dbReference>
<accession>A0A5N6RB91</accession>
<gene>
    <name evidence="1" type="ORF">FH972_014827</name>
</gene>
<name>A0A5N6RB91_9ROSI</name>
<dbReference type="InterPro" id="IPR013924">
    <property type="entry name" value="RNase_H2_suC"/>
</dbReference>
<dbReference type="OrthoDB" id="6222486at2759"/>